<proteinExistence type="predicted"/>
<protein>
    <submittedName>
        <fullName evidence="1">Uncharacterized protein</fullName>
    </submittedName>
</protein>
<name>A0A0T7GDM5_NEOGA</name>
<dbReference type="EMBL" id="CCRK01000002">
    <property type="protein sequence ID" value="CDZ45383.1"/>
    <property type="molecule type" value="Genomic_DNA"/>
</dbReference>
<evidence type="ECO:0000313" key="1">
    <source>
        <dbReference type="EMBL" id="CDZ45383.1"/>
    </source>
</evidence>
<sequence length="40" mass="4345">MFAVGKAAMAHKPAHIFAARALEDIAPFPADFATNQAYWP</sequence>
<organism evidence="1 2">
    <name type="scientific">Neorhizobium galegae bv. officinalis</name>
    <dbReference type="NCBI Taxonomy" id="323656"/>
    <lineage>
        <taxon>Bacteria</taxon>
        <taxon>Pseudomonadati</taxon>
        <taxon>Pseudomonadota</taxon>
        <taxon>Alphaproteobacteria</taxon>
        <taxon>Hyphomicrobiales</taxon>
        <taxon>Rhizobiaceae</taxon>
        <taxon>Rhizobium/Agrobacterium group</taxon>
        <taxon>Neorhizobium</taxon>
    </lineage>
</organism>
<accession>A0A0T7GDM5</accession>
<dbReference type="Proteomes" id="UP000039660">
    <property type="component" value="Unassembled WGS sequence"/>
</dbReference>
<reference evidence="1 2" key="1">
    <citation type="submission" date="2014-08" db="EMBL/GenBank/DDBJ databases">
        <authorList>
            <person name="Chen Y.-H."/>
        </authorList>
    </citation>
    <scope>NUCLEOTIDE SEQUENCE [LARGE SCALE GENOMIC DNA]</scope>
</reference>
<evidence type="ECO:0000313" key="2">
    <source>
        <dbReference type="Proteomes" id="UP000039660"/>
    </source>
</evidence>
<dbReference type="AlphaFoldDB" id="A0A0T7GDM5"/>
<gene>
    <name evidence="1" type="ORF">NGAL_HAMBI1189_08320</name>
</gene>